<dbReference type="SMART" id="SM01219">
    <property type="entry name" value="Frataxin_Cyay"/>
    <property type="match status" value="1"/>
</dbReference>
<dbReference type="AlphaFoldDB" id="A0A840G4P4"/>
<dbReference type="Pfam" id="PF01491">
    <property type="entry name" value="Frataxin_Cyay"/>
    <property type="match status" value="1"/>
</dbReference>
<dbReference type="SUPFAM" id="SSF55387">
    <property type="entry name" value="Frataxin/Nqo15-like"/>
    <property type="match status" value="1"/>
</dbReference>
<dbReference type="InterPro" id="IPR020895">
    <property type="entry name" value="Frataxin_CS"/>
</dbReference>
<dbReference type="GO" id="GO:0008198">
    <property type="term" value="F:ferrous iron binding"/>
    <property type="evidence" value="ECO:0007669"/>
    <property type="project" value="TreeGrafter"/>
</dbReference>
<dbReference type="PANTHER" id="PTHR16821">
    <property type="entry name" value="FRATAXIN"/>
    <property type="match status" value="1"/>
</dbReference>
<comment type="similarity">
    <text evidence="1 4">Belongs to the frataxin family.</text>
</comment>
<comment type="function">
    <text evidence="4">Involved in iron-sulfur (Fe-S) cluster assembly. May act as a regulator of Fe-S biogenesis.</text>
</comment>
<reference evidence="5 6" key="1">
    <citation type="submission" date="2020-08" db="EMBL/GenBank/DDBJ databases">
        <title>Genome sequencing of Purple Non-Sulfur Bacteria from various extreme environments.</title>
        <authorList>
            <person name="Mayer M."/>
        </authorList>
    </citation>
    <scope>NUCLEOTIDE SEQUENCE [LARGE SCALE GENOMIC DNA]</scope>
    <source>
        <strain evidence="5 6">2761</strain>
    </source>
</reference>
<dbReference type="GO" id="GO:0008199">
    <property type="term" value="F:ferric iron binding"/>
    <property type="evidence" value="ECO:0007669"/>
    <property type="project" value="InterPro"/>
</dbReference>
<dbReference type="PROSITE" id="PS50810">
    <property type="entry name" value="FRATAXIN_2"/>
    <property type="match status" value="1"/>
</dbReference>
<dbReference type="PANTHER" id="PTHR16821:SF2">
    <property type="entry name" value="FRATAXIN, MITOCHONDRIAL"/>
    <property type="match status" value="1"/>
</dbReference>
<accession>A0A840G4P4</accession>
<comment type="caution">
    <text evidence="5">The sequence shown here is derived from an EMBL/GenBank/DDBJ whole genome shotgun (WGS) entry which is preliminary data.</text>
</comment>
<dbReference type="Proteomes" id="UP000587070">
    <property type="component" value="Unassembled WGS sequence"/>
</dbReference>
<dbReference type="HAMAP" id="MF_00142">
    <property type="entry name" value="CyaY"/>
    <property type="match status" value="1"/>
</dbReference>
<evidence type="ECO:0000256" key="1">
    <source>
        <dbReference type="ARBA" id="ARBA00008183"/>
    </source>
</evidence>
<dbReference type="PROSITE" id="PS01344">
    <property type="entry name" value="FRATAXIN_1"/>
    <property type="match status" value="1"/>
</dbReference>
<dbReference type="OrthoDB" id="285675at2"/>
<organism evidence="5 6">
    <name type="scientific">Rhodocyclus tenuis</name>
    <name type="common">Rhodospirillum tenue</name>
    <dbReference type="NCBI Taxonomy" id="1066"/>
    <lineage>
        <taxon>Bacteria</taxon>
        <taxon>Pseudomonadati</taxon>
        <taxon>Pseudomonadota</taxon>
        <taxon>Betaproteobacteria</taxon>
        <taxon>Rhodocyclales</taxon>
        <taxon>Rhodocyclaceae</taxon>
        <taxon>Rhodocyclus</taxon>
    </lineage>
</organism>
<evidence type="ECO:0000256" key="4">
    <source>
        <dbReference type="HAMAP-Rule" id="MF_00142"/>
    </source>
</evidence>
<dbReference type="RefSeq" id="WP_153115020.1">
    <property type="nucleotide sequence ID" value="NZ_JACIGE010000001.1"/>
</dbReference>
<dbReference type="InterPro" id="IPR047584">
    <property type="entry name" value="CyaY"/>
</dbReference>
<evidence type="ECO:0000313" key="5">
    <source>
        <dbReference type="EMBL" id="MBB4245980.1"/>
    </source>
</evidence>
<keyword evidence="3 4" id="KW-0408">Iron</keyword>
<protein>
    <recommendedName>
        <fullName evidence="4">Iron-sulfur cluster assembly protein CyaY</fullName>
    </recommendedName>
</protein>
<gene>
    <name evidence="4" type="primary">cyaY</name>
    <name evidence="5" type="ORF">GGD90_000329</name>
</gene>
<keyword evidence="6" id="KW-1185">Reference proteome</keyword>
<dbReference type="EMBL" id="JACIGE010000001">
    <property type="protein sequence ID" value="MBB4245980.1"/>
    <property type="molecule type" value="Genomic_DNA"/>
</dbReference>
<evidence type="ECO:0000256" key="3">
    <source>
        <dbReference type="ARBA" id="ARBA00023004"/>
    </source>
</evidence>
<dbReference type="Gene3D" id="3.30.920.10">
    <property type="entry name" value="Frataxin/CyaY"/>
    <property type="match status" value="1"/>
</dbReference>
<proteinExistence type="inferred from homology"/>
<name>A0A840G4P4_RHOTE</name>
<dbReference type="InterPro" id="IPR036524">
    <property type="entry name" value="Frataxin/CyaY_sf"/>
</dbReference>
<dbReference type="InterPro" id="IPR002908">
    <property type="entry name" value="Frataxin/CyaY"/>
</dbReference>
<evidence type="ECO:0000256" key="2">
    <source>
        <dbReference type="ARBA" id="ARBA00022723"/>
    </source>
</evidence>
<dbReference type="GO" id="GO:0005829">
    <property type="term" value="C:cytosol"/>
    <property type="evidence" value="ECO:0007669"/>
    <property type="project" value="TreeGrafter"/>
</dbReference>
<keyword evidence="2 4" id="KW-0479">Metal-binding</keyword>
<dbReference type="NCBIfam" id="TIGR03421">
    <property type="entry name" value="FeS_CyaY"/>
    <property type="match status" value="1"/>
</dbReference>
<sequence>MNESEFEALSGAALAHIEAAFEAAMDDSAAELDFETPAVGVIELQFADGSRIVVNRHGAAQEIWVAAKSGGFHYRWDGAVWRDTRDGSELMSALSRLVSAQAGAAVDLVSGE</sequence>
<dbReference type="GO" id="GO:0016226">
    <property type="term" value="P:iron-sulfur cluster assembly"/>
    <property type="evidence" value="ECO:0007669"/>
    <property type="project" value="UniProtKB-UniRule"/>
</dbReference>
<evidence type="ECO:0000313" key="6">
    <source>
        <dbReference type="Proteomes" id="UP000587070"/>
    </source>
</evidence>